<protein>
    <submittedName>
        <fullName evidence="2">CoA-binding protein</fullName>
    </submittedName>
</protein>
<proteinExistence type="predicted"/>
<dbReference type="PANTHER" id="PTHR33303:SF2">
    <property type="entry name" value="COA-BINDING DOMAIN-CONTAINING PROTEIN"/>
    <property type="match status" value="1"/>
</dbReference>
<organism evidence="2 3">
    <name type="scientific">Streptococcus sciuri</name>
    <dbReference type="NCBI Taxonomy" id="2973939"/>
    <lineage>
        <taxon>Bacteria</taxon>
        <taxon>Bacillati</taxon>
        <taxon>Bacillota</taxon>
        <taxon>Bacilli</taxon>
        <taxon>Lactobacillales</taxon>
        <taxon>Streptococcaceae</taxon>
        <taxon>Streptococcus</taxon>
    </lineage>
</organism>
<evidence type="ECO:0000313" key="2">
    <source>
        <dbReference type="EMBL" id="MCS4488783.1"/>
    </source>
</evidence>
<comment type="caution">
    <text evidence="2">The sequence shown here is derived from an EMBL/GenBank/DDBJ whole genome shotgun (WGS) entry which is preliminary data.</text>
</comment>
<evidence type="ECO:0000313" key="3">
    <source>
        <dbReference type="Proteomes" id="UP001206548"/>
    </source>
</evidence>
<evidence type="ECO:0000259" key="1">
    <source>
        <dbReference type="SMART" id="SM00881"/>
    </source>
</evidence>
<dbReference type="InterPro" id="IPR003781">
    <property type="entry name" value="CoA-bd"/>
</dbReference>
<dbReference type="EMBL" id="JANUXX010000009">
    <property type="protein sequence ID" value="MCS4488783.1"/>
    <property type="molecule type" value="Genomic_DNA"/>
</dbReference>
<dbReference type="Proteomes" id="UP001206548">
    <property type="component" value="Unassembled WGS sequence"/>
</dbReference>
<dbReference type="PANTHER" id="PTHR33303">
    <property type="entry name" value="CYTOPLASMIC PROTEIN-RELATED"/>
    <property type="match status" value="1"/>
</dbReference>
<dbReference type="Gene3D" id="3.40.50.720">
    <property type="entry name" value="NAD(P)-binding Rossmann-like Domain"/>
    <property type="match status" value="1"/>
</dbReference>
<dbReference type="SMART" id="SM00881">
    <property type="entry name" value="CoA_binding"/>
    <property type="match status" value="1"/>
</dbReference>
<dbReference type="Pfam" id="PF13380">
    <property type="entry name" value="CoA_binding_2"/>
    <property type="match status" value="1"/>
</dbReference>
<dbReference type="SUPFAM" id="SSF51735">
    <property type="entry name" value="NAD(P)-binding Rossmann-fold domains"/>
    <property type="match status" value="1"/>
</dbReference>
<accession>A0ABT2F8I6</accession>
<dbReference type="InterPro" id="IPR036291">
    <property type="entry name" value="NAD(P)-bd_dom_sf"/>
</dbReference>
<sequence length="145" mass="16170">MTYHFQNPDQKTITDYITSSKTIAVVGLSNRTESAAYNVAKVMQDAGYTIIPINPNLVGETLLGETVYARLQDVEQPIDIVDVFRRSAFLPDVAKDFVEAKAGIFWAQLGLESQEAEAILRENGVQSIVMNKCLKLEYQALKREA</sequence>
<feature type="domain" description="CoA-binding" evidence="1">
    <location>
        <begin position="16"/>
        <end position="111"/>
    </location>
</feature>
<reference evidence="2 3" key="1">
    <citation type="journal article" date="2023" name="Int. J. Syst. Evol. Microbiol.">
        <title>Streptococcus sciuri sp. nov., Staphylococcus marylandisciuri sp. nov. and Staphylococcus americanisciuri sp. nov., isolated from faeces of eastern grey squirrel (Sciurus carolinensis).</title>
        <authorList>
            <person name="Volokhov D.V."/>
            <person name="Zagorodnyaya T.A."/>
            <person name="Furtak V.A."/>
            <person name="Nattanmai G."/>
            <person name="Randall L."/>
            <person name="Jose S."/>
            <person name="Gao Y."/>
            <person name="Eisenberg T."/>
            <person name="Delmonte P."/>
            <person name="Blom J."/>
            <person name="Mitchell K.K."/>
        </authorList>
    </citation>
    <scope>NUCLEOTIDE SEQUENCE [LARGE SCALE GENOMIC DNA]</scope>
    <source>
        <strain evidence="2 3">SQ9-PEA</strain>
    </source>
</reference>
<dbReference type="RefSeq" id="WP_259139181.1">
    <property type="nucleotide sequence ID" value="NZ_JANUXX010000009.1"/>
</dbReference>
<name>A0ABT2F8I6_9STRE</name>
<keyword evidence="3" id="KW-1185">Reference proteome</keyword>
<gene>
    <name evidence="2" type="ORF">NXS10_07420</name>
</gene>